<feature type="transmembrane region" description="Helical" evidence="6">
    <location>
        <begin position="139"/>
        <end position="156"/>
    </location>
</feature>
<evidence type="ECO:0000256" key="2">
    <source>
        <dbReference type="ARBA" id="ARBA00022475"/>
    </source>
</evidence>
<protein>
    <submittedName>
        <fullName evidence="8">DNA internalization-related competence protein ComEC/Rec2</fullName>
    </submittedName>
</protein>
<dbReference type="Pfam" id="PF03772">
    <property type="entry name" value="Competence"/>
    <property type="match status" value="1"/>
</dbReference>
<evidence type="ECO:0000256" key="1">
    <source>
        <dbReference type="ARBA" id="ARBA00004651"/>
    </source>
</evidence>
<accession>A0A430B0X4</accession>
<dbReference type="PANTHER" id="PTHR30619">
    <property type="entry name" value="DNA INTERNALIZATION/COMPETENCE PROTEIN COMEC/REC2"/>
    <property type="match status" value="1"/>
</dbReference>
<dbReference type="GO" id="GO:0005886">
    <property type="term" value="C:plasma membrane"/>
    <property type="evidence" value="ECO:0007669"/>
    <property type="project" value="UniProtKB-SubCell"/>
</dbReference>
<evidence type="ECO:0000256" key="3">
    <source>
        <dbReference type="ARBA" id="ARBA00022692"/>
    </source>
</evidence>
<feature type="transmembrane region" description="Helical" evidence="6">
    <location>
        <begin position="23"/>
        <end position="42"/>
    </location>
</feature>
<dbReference type="InterPro" id="IPR001279">
    <property type="entry name" value="Metallo-B-lactamas"/>
</dbReference>
<evidence type="ECO:0000313" key="8">
    <source>
        <dbReference type="EMBL" id="RSU13997.1"/>
    </source>
</evidence>
<feature type="transmembrane region" description="Helical" evidence="6">
    <location>
        <begin position="49"/>
        <end position="77"/>
    </location>
</feature>
<dbReference type="InterPro" id="IPR004477">
    <property type="entry name" value="ComEC_N"/>
</dbReference>
<dbReference type="EMBL" id="NGKA01000004">
    <property type="protein sequence ID" value="RSU13997.1"/>
    <property type="molecule type" value="Genomic_DNA"/>
</dbReference>
<keyword evidence="4 6" id="KW-1133">Transmembrane helix</keyword>
<comment type="subcellular location">
    <subcellularLocation>
        <location evidence="1">Cell membrane</location>
        <topology evidence="1">Multi-pass membrane protein</topology>
    </subcellularLocation>
</comment>
<keyword evidence="3 6" id="KW-0812">Transmembrane</keyword>
<feature type="domain" description="Metallo-beta-lactamase" evidence="7">
    <location>
        <begin position="169"/>
        <end position="378"/>
    </location>
</feature>
<evidence type="ECO:0000259" key="7">
    <source>
        <dbReference type="SMART" id="SM00849"/>
    </source>
</evidence>
<dbReference type="OrthoDB" id="9761531at2"/>
<dbReference type="AlphaFoldDB" id="A0A430B0X4"/>
<dbReference type="SUPFAM" id="SSF56281">
    <property type="entry name" value="Metallo-hydrolase/oxidoreductase"/>
    <property type="match status" value="1"/>
</dbReference>
<dbReference type="NCBIfam" id="TIGR00361">
    <property type="entry name" value="ComEC_Rec2"/>
    <property type="match status" value="1"/>
</dbReference>
<sequence length="432" mass="49060">MSLCIIYIQPYLKLFPVLWQQKLMFSLLLTICSLPLTSFHFYEWNILSLVFSFVLLPLFQWGLLPVLILCVFSSFLFPDIFLVRWFEELLETFHQLLLFMGDWRFTQMTTGTYSLLLLGILLFLLGGALYHFPENSKKSWRLVLILLFVLGGQKYMKIDGLIVFVDVGQGDSVVIQEPFHGKTVVIDTGGRLNFSVEKWQEKEINNAGAEYTLIPFLKSRGISQIDVFFASHGDEDHIGDLAELAEEIPIHTIVFGKGLEKNDSFLLEVKELKKITRLVPALGPQQLSIGNVAIDLLYPQESGDGGNNHSLVMRAVIKDRSFLFTGDLEAEGERELMEDFPKLQADVLKVAHHGSRTSSTPEFIAALNPQTAIISCGRDNRFGHPHEEVVGTLAENEIDIFRTDQSGMVYYQWYPWDGSLTKIKKVNSKSEL</sequence>
<evidence type="ECO:0000256" key="4">
    <source>
        <dbReference type="ARBA" id="ARBA00022989"/>
    </source>
</evidence>
<name>A0A430B0X4_9ENTE</name>
<evidence type="ECO:0000313" key="9">
    <source>
        <dbReference type="Proteomes" id="UP000287605"/>
    </source>
</evidence>
<dbReference type="Gene3D" id="3.60.15.10">
    <property type="entry name" value="Ribonuclease Z/Hydroxyacylglutathione hydrolase-like"/>
    <property type="match status" value="1"/>
</dbReference>
<dbReference type="InterPro" id="IPR035681">
    <property type="entry name" value="ComA-like_MBL"/>
</dbReference>
<gene>
    <name evidence="8" type="ORF">CBF29_03685</name>
</gene>
<dbReference type="GO" id="GO:0030420">
    <property type="term" value="P:establishment of competence for transformation"/>
    <property type="evidence" value="ECO:0007669"/>
    <property type="project" value="InterPro"/>
</dbReference>
<keyword evidence="9" id="KW-1185">Reference proteome</keyword>
<feature type="transmembrane region" description="Helical" evidence="6">
    <location>
        <begin position="113"/>
        <end position="132"/>
    </location>
</feature>
<keyword evidence="2" id="KW-1003">Cell membrane</keyword>
<dbReference type="InterPro" id="IPR052159">
    <property type="entry name" value="Competence_DNA_uptake"/>
</dbReference>
<dbReference type="InterPro" id="IPR036866">
    <property type="entry name" value="RibonucZ/Hydroxyglut_hydro"/>
</dbReference>
<comment type="caution">
    <text evidence="8">The sequence shown here is derived from an EMBL/GenBank/DDBJ whole genome shotgun (WGS) entry which is preliminary data.</text>
</comment>
<keyword evidence="5 6" id="KW-0472">Membrane</keyword>
<dbReference type="CDD" id="cd07731">
    <property type="entry name" value="ComA-like_MBL-fold"/>
    <property type="match status" value="1"/>
</dbReference>
<evidence type="ECO:0000256" key="5">
    <source>
        <dbReference type="ARBA" id="ARBA00023136"/>
    </source>
</evidence>
<proteinExistence type="predicted"/>
<organism evidence="8 9">
    <name type="scientific">Vagococcus elongatus</name>
    <dbReference type="NCBI Taxonomy" id="180344"/>
    <lineage>
        <taxon>Bacteria</taxon>
        <taxon>Bacillati</taxon>
        <taxon>Bacillota</taxon>
        <taxon>Bacilli</taxon>
        <taxon>Lactobacillales</taxon>
        <taxon>Enterococcaceae</taxon>
        <taxon>Vagococcus</taxon>
    </lineage>
</organism>
<dbReference type="PANTHER" id="PTHR30619:SF1">
    <property type="entry name" value="RECOMBINATION PROTEIN 2"/>
    <property type="match status" value="1"/>
</dbReference>
<dbReference type="Proteomes" id="UP000287605">
    <property type="component" value="Unassembled WGS sequence"/>
</dbReference>
<dbReference type="InterPro" id="IPR004797">
    <property type="entry name" value="Competence_ComEC/Rec2"/>
</dbReference>
<reference evidence="8 9" key="1">
    <citation type="submission" date="2017-05" db="EMBL/GenBank/DDBJ databases">
        <title>Vagococcus spp. assemblies.</title>
        <authorList>
            <person name="Gulvik C.A."/>
        </authorList>
    </citation>
    <scope>NUCLEOTIDE SEQUENCE [LARGE SCALE GENOMIC DNA]</scope>
    <source>
        <strain evidence="8 9">CCUG 51432</strain>
    </source>
</reference>
<evidence type="ECO:0000256" key="6">
    <source>
        <dbReference type="SAM" id="Phobius"/>
    </source>
</evidence>
<dbReference type="SMART" id="SM00849">
    <property type="entry name" value="Lactamase_B"/>
    <property type="match status" value="1"/>
</dbReference>
<dbReference type="Pfam" id="PF00753">
    <property type="entry name" value="Lactamase_B"/>
    <property type="match status" value="1"/>
</dbReference>